<dbReference type="PATRIC" id="fig|700597.3.peg.4012"/>
<keyword evidence="2" id="KW-1185">Reference proteome</keyword>
<name>G2GF07_9ACTN</name>
<organism evidence="1 2">
    <name type="scientific">Streptomyces zinciresistens K42</name>
    <dbReference type="NCBI Taxonomy" id="700597"/>
    <lineage>
        <taxon>Bacteria</taxon>
        <taxon>Bacillati</taxon>
        <taxon>Actinomycetota</taxon>
        <taxon>Actinomycetes</taxon>
        <taxon>Kitasatosporales</taxon>
        <taxon>Streptomycetaceae</taxon>
        <taxon>Streptomyces</taxon>
    </lineage>
</organism>
<reference evidence="1 2" key="1">
    <citation type="submission" date="2011-08" db="EMBL/GenBank/DDBJ databases">
        <authorList>
            <person name="Lin Y."/>
            <person name="Hao X."/>
            <person name="Johnstone L."/>
            <person name="Miller S.J."/>
            <person name="Wei G."/>
            <person name="Rensing C."/>
        </authorList>
    </citation>
    <scope>NUCLEOTIDE SEQUENCE [LARGE SCALE GENOMIC DNA]</scope>
    <source>
        <strain evidence="1 2">K42</strain>
    </source>
</reference>
<evidence type="ECO:0000313" key="2">
    <source>
        <dbReference type="Proteomes" id="UP000004217"/>
    </source>
</evidence>
<dbReference type="Proteomes" id="UP000004217">
    <property type="component" value="Unassembled WGS sequence"/>
</dbReference>
<comment type="caution">
    <text evidence="1">The sequence shown here is derived from an EMBL/GenBank/DDBJ whole genome shotgun (WGS) entry which is preliminary data.</text>
</comment>
<sequence length="80" mass="8700">MRLSLAAQALYMSMHTTGDLLTPSEVEHVRDEAVTRLGGPEAVGFATVRRLLFCAAAEPDDHSSRFTWARDAASLVEAQP</sequence>
<dbReference type="EMBL" id="AGBF01000073">
    <property type="protein sequence ID" value="EGX57948.1"/>
    <property type="molecule type" value="Genomic_DNA"/>
</dbReference>
<dbReference type="RefSeq" id="WP_007497975.1">
    <property type="nucleotide sequence ID" value="NZ_AGBF01000073.1"/>
</dbReference>
<gene>
    <name evidence="1" type="ORF">SZN_20452</name>
</gene>
<proteinExistence type="predicted"/>
<accession>G2GF07</accession>
<protein>
    <submittedName>
        <fullName evidence="1">Uncharacterized protein</fullName>
    </submittedName>
</protein>
<dbReference type="AlphaFoldDB" id="G2GF07"/>
<evidence type="ECO:0000313" key="1">
    <source>
        <dbReference type="EMBL" id="EGX57948.1"/>
    </source>
</evidence>